<name>Q9S1V7_STRCO</name>
<dbReference type="InParanoid" id="Q9S1V7"/>
<organism evidence="1 2">
    <name type="scientific">Streptomyces coelicolor (strain ATCC BAA-471 / A3(2) / M145)</name>
    <dbReference type="NCBI Taxonomy" id="100226"/>
    <lineage>
        <taxon>Bacteria</taxon>
        <taxon>Bacillati</taxon>
        <taxon>Actinomycetota</taxon>
        <taxon>Actinomycetes</taxon>
        <taxon>Kitasatosporales</taxon>
        <taxon>Streptomycetaceae</taxon>
        <taxon>Streptomyces</taxon>
        <taxon>Streptomyces albidoflavus group</taxon>
    </lineage>
</organism>
<gene>
    <name evidence="1" type="ordered locus">SCO0035</name>
    <name evidence="1" type="ORF">SCJ4.16c</name>
</gene>
<reference evidence="1 2" key="1">
    <citation type="journal article" date="1996" name="Mol. Microbiol.">
        <title>A set of ordered cosmids and a detailed genetic and physical map for the 8 Mb Streptomyces coelicolor A3(2) chromosome.</title>
        <authorList>
            <person name="Redenbach M."/>
            <person name="Kieser H.M."/>
            <person name="Denapaite D."/>
            <person name="Eichner A."/>
            <person name="Cullum J."/>
            <person name="Kinashi H."/>
            <person name="Hopwood D.A."/>
        </authorList>
    </citation>
    <scope>NUCLEOTIDE SEQUENCE [LARGE SCALE GENOMIC DNA]</scope>
    <source>
        <strain evidence="2">ATCC BAA-471 / A3(2) / M145</strain>
    </source>
</reference>
<dbReference type="AlphaFoldDB" id="Q9S1V7"/>
<dbReference type="Proteomes" id="UP000001973">
    <property type="component" value="Chromosome"/>
</dbReference>
<dbReference type="EMBL" id="AL939104">
    <property type="protein sequence ID" value="CAB52950.1"/>
    <property type="molecule type" value="Genomic_DNA"/>
</dbReference>
<dbReference type="RefSeq" id="WP_011026795.1">
    <property type="nucleotide sequence ID" value="NC_003888.3"/>
</dbReference>
<dbReference type="EMBL" id="AL645882">
    <property type="protein sequence ID" value="CAB52950.1"/>
    <property type="molecule type" value="Genomic_DNA"/>
</dbReference>
<protein>
    <submittedName>
        <fullName evidence="1">Uncharacterized protein</fullName>
    </submittedName>
</protein>
<accession>Q9S1V7</accession>
<dbReference type="PaxDb" id="100226-SCO0035"/>
<keyword evidence="2" id="KW-1185">Reference proteome</keyword>
<dbReference type="KEGG" id="sco:SCO0035"/>
<proteinExistence type="predicted"/>
<evidence type="ECO:0000313" key="1">
    <source>
        <dbReference type="EMBL" id="CAB52950.1"/>
    </source>
</evidence>
<dbReference type="HOGENOM" id="CLU_1748574_0_0_11"/>
<evidence type="ECO:0000313" key="2">
    <source>
        <dbReference type="Proteomes" id="UP000001973"/>
    </source>
</evidence>
<dbReference type="STRING" id="100226.gene:17757628"/>
<reference evidence="1 2" key="2">
    <citation type="journal article" date="2002" name="Nature">
        <title>Complete genome sequence of the model actinomycete Streptomyces coelicolor A3(2).</title>
        <authorList>
            <person name="Bentley S.D."/>
            <person name="Chater K.F."/>
            <person name="Cerdeno-Tarraga A.M."/>
            <person name="Challis G.L."/>
            <person name="Thomson N.R."/>
            <person name="James K.D."/>
            <person name="Harris D.E."/>
            <person name="Quail M.A."/>
            <person name="Kieser H."/>
            <person name="Harper D."/>
            <person name="Bateman A."/>
            <person name="Brown S."/>
            <person name="Chandra G."/>
            <person name="Chen C.W."/>
            <person name="Collins M."/>
            <person name="Cronin A."/>
            <person name="Fraser A."/>
            <person name="Goble A."/>
            <person name="Hidalgo J."/>
            <person name="Hornsby T."/>
            <person name="Howarth S."/>
            <person name="Huang C.H."/>
            <person name="Kieser T."/>
            <person name="Larke L."/>
            <person name="Murphy L."/>
            <person name="Oliver K."/>
            <person name="O'Neil S."/>
            <person name="Rabbinowitsch E."/>
            <person name="Rajandream M.A."/>
            <person name="Rutherford K."/>
            <person name="Rutter S."/>
            <person name="Seeger K."/>
            <person name="Saunders D."/>
            <person name="Sharp S."/>
            <person name="Squares R."/>
            <person name="Squares S."/>
            <person name="Taylor K."/>
            <person name="Warren T."/>
            <person name="Wietzorrek A."/>
            <person name="Woodward J."/>
            <person name="Barrell B.G."/>
            <person name="Parkhill J."/>
            <person name="Hopwood D.A."/>
        </authorList>
    </citation>
    <scope>NUCLEOTIDE SEQUENCE [LARGE SCALE GENOMIC DNA]</scope>
    <source>
        <strain evidence="2">ATCC BAA-471 / A3(2) / M145</strain>
    </source>
</reference>
<dbReference type="PIR" id="T37099">
    <property type="entry name" value="T37099"/>
</dbReference>
<dbReference type="OrthoDB" id="3328874at2"/>
<sequence length="149" mass="16442">MLDRTSAALRQLKHAYKQVETIAALITSKNPKFSHIAANRPVQGLVVTREPFHTANAPFQKEMQPNTDTPVTVCSVAELEHLVALRDPSVSQLLGERLADPLASTYSLDIAFRGRNLARNAILDAGWDSYPWKWHADLCRGAAADPRVA</sequence>